<dbReference type="AlphaFoldDB" id="A0A077EDY2"/>
<dbReference type="KEGG" id="eao:BD94_1996"/>
<evidence type="ECO:0000313" key="1">
    <source>
        <dbReference type="EMBL" id="AIL45771.1"/>
    </source>
</evidence>
<dbReference type="EMBL" id="CP007547">
    <property type="protein sequence ID" value="AIL45771.1"/>
    <property type="molecule type" value="Genomic_DNA"/>
</dbReference>
<dbReference type="HOGENOM" id="CLU_3250828_0_0_10"/>
<dbReference type="Proteomes" id="UP000028933">
    <property type="component" value="Chromosome"/>
</dbReference>
<gene>
    <name evidence="1" type="ORF">BD94_1996</name>
</gene>
<protein>
    <submittedName>
        <fullName evidence="1">Uncharacterized protein</fullName>
    </submittedName>
</protein>
<organism evidence="1 2">
    <name type="scientific">Elizabethkingia anophelis NUHP1</name>
    <dbReference type="NCBI Taxonomy" id="1338011"/>
    <lineage>
        <taxon>Bacteria</taxon>
        <taxon>Pseudomonadati</taxon>
        <taxon>Bacteroidota</taxon>
        <taxon>Flavobacteriia</taxon>
        <taxon>Flavobacteriales</taxon>
        <taxon>Weeksellaceae</taxon>
        <taxon>Elizabethkingia</taxon>
    </lineage>
</organism>
<reference evidence="1" key="2">
    <citation type="journal article" date="2015" name="Genome Biol. Evol.">
        <title>Complete Genome Sequence and Transcriptomic Analysis of the Novel Pathogen Elizabethkingia anophelis in Response to Oxidative Stress.</title>
        <authorList>
            <person name="Li Y."/>
            <person name="Liu Y."/>
            <person name="Chew S.C."/>
            <person name="Tay M."/>
            <person name="Salido M.M."/>
            <person name="Teo J."/>
            <person name="Lauro F.M."/>
            <person name="Givskov M."/>
            <person name="Yang L."/>
        </authorList>
    </citation>
    <scope>NUCLEOTIDE SEQUENCE</scope>
    <source>
        <strain evidence="1">NUHP1</strain>
    </source>
</reference>
<sequence length="42" mass="5091">MCQDVIIPEEYNLIIGVFSLYFSPIRKKQNRSSEKYLINKRR</sequence>
<proteinExistence type="predicted"/>
<evidence type="ECO:0000313" key="2">
    <source>
        <dbReference type="Proteomes" id="UP000028933"/>
    </source>
</evidence>
<dbReference type="STRING" id="1338011.BD94_1996"/>
<name>A0A077EDY2_9FLAO</name>
<accession>A0A077EDY2</accession>
<reference evidence="1" key="1">
    <citation type="journal article" date="2013" name="Lancet">
        <title>First case of E anophelis outbreak in an intensive-care unit.</title>
        <authorList>
            <person name="Teo J."/>
            <person name="Tan S.Y."/>
            <person name="Tay M."/>
            <person name="Ding Y."/>
            <person name="Kjelleberg S."/>
            <person name="Givskov M."/>
            <person name="Lin R.T."/>
            <person name="Yang L."/>
        </authorList>
    </citation>
    <scope>NUCLEOTIDE SEQUENCE [LARGE SCALE GENOMIC DNA]</scope>
    <source>
        <strain evidence="1">NUHP1</strain>
    </source>
</reference>